<evidence type="ECO:0000256" key="4">
    <source>
        <dbReference type="ARBA" id="ARBA00022764"/>
    </source>
</evidence>
<dbReference type="Gene3D" id="1.20.120.1490">
    <property type="match status" value="1"/>
</dbReference>
<comment type="subcellular location">
    <subcellularLocation>
        <location evidence="1">Periplasm</location>
    </subcellularLocation>
</comment>
<dbReference type="Pfam" id="PF07813">
    <property type="entry name" value="LTXXQ"/>
    <property type="match status" value="1"/>
</dbReference>
<evidence type="ECO:0000256" key="2">
    <source>
        <dbReference type="ARBA" id="ARBA00008441"/>
    </source>
</evidence>
<dbReference type="GO" id="GO:0051082">
    <property type="term" value="F:unfolded protein binding"/>
    <property type="evidence" value="ECO:0007669"/>
    <property type="project" value="TreeGrafter"/>
</dbReference>
<reference evidence="7 8" key="1">
    <citation type="submission" date="2018-09" db="EMBL/GenBank/DDBJ databases">
        <title>Phylogeny of the Shewanellaceae, and recommendation for two new genera, Pseudoshewanella and Parashewanella.</title>
        <authorList>
            <person name="Wang G."/>
        </authorList>
    </citation>
    <scope>NUCLEOTIDE SEQUENCE [LARGE SCALE GENOMIC DNA]</scope>
    <source>
        <strain evidence="7 8">KCTC 22492</strain>
    </source>
</reference>
<proteinExistence type="inferred from homology"/>
<sequence>MKILTKCQVAALTLVIGSVAIVPSVIAHQDSAPQMKVQKSEKIHRTHHHGGIHMMKILRKLDLTDEQKQQAKALVKAHKQNTRTIKASIEDRKNYAQKIQALIKADSFDEQSANALIAQRSEQRQQHALNKLKLQHDLYQLLTPEQKQQADEMKQRRHKRRQH</sequence>
<dbReference type="CDD" id="cd09916">
    <property type="entry name" value="CpxP_like"/>
    <property type="match status" value="1"/>
</dbReference>
<dbReference type="PANTHER" id="PTHR38102">
    <property type="entry name" value="PERIPLASMIC CHAPERONE SPY"/>
    <property type="match status" value="1"/>
</dbReference>
<keyword evidence="4" id="KW-0574">Periplasm</keyword>
<evidence type="ECO:0000256" key="1">
    <source>
        <dbReference type="ARBA" id="ARBA00004418"/>
    </source>
</evidence>
<dbReference type="GO" id="GO:0030288">
    <property type="term" value="C:outer membrane-bounded periplasmic space"/>
    <property type="evidence" value="ECO:0007669"/>
    <property type="project" value="TreeGrafter"/>
</dbReference>
<comment type="similarity">
    <text evidence="2">Belongs to the CpxP/Spy family.</text>
</comment>
<evidence type="ECO:0000313" key="8">
    <source>
        <dbReference type="Proteomes" id="UP000273022"/>
    </source>
</evidence>
<organism evidence="7 8">
    <name type="scientific">Parashewanella spongiae</name>
    <dbReference type="NCBI Taxonomy" id="342950"/>
    <lineage>
        <taxon>Bacteria</taxon>
        <taxon>Pseudomonadati</taxon>
        <taxon>Pseudomonadota</taxon>
        <taxon>Gammaproteobacteria</taxon>
        <taxon>Alteromonadales</taxon>
        <taxon>Shewanellaceae</taxon>
        <taxon>Parashewanella</taxon>
    </lineage>
</organism>
<dbReference type="Proteomes" id="UP000273022">
    <property type="component" value="Unassembled WGS sequence"/>
</dbReference>
<feature type="region of interest" description="Disordered" evidence="5">
    <location>
        <begin position="143"/>
        <end position="163"/>
    </location>
</feature>
<keyword evidence="3 6" id="KW-0732">Signal</keyword>
<evidence type="ECO:0000313" key="7">
    <source>
        <dbReference type="EMBL" id="RJY10703.1"/>
    </source>
</evidence>
<keyword evidence="8" id="KW-1185">Reference proteome</keyword>
<comment type="caution">
    <text evidence="7">The sequence shown here is derived from an EMBL/GenBank/DDBJ whole genome shotgun (WGS) entry which is preliminary data.</text>
</comment>
<gene>
    <name evidence="7" type="ORF">D5R81_14115</name>
</gene>
<evidence type="ECO:0000256" key="5">
    <source>
        <dbReference type="SAM" id="MobiDB-lite"/>
    </source>
</evidence>
<accession>A0A3A6TGZ3</accession>
<feature type="signal peptide" evidence="6">
    <location>
        <begin position="1"/>
        <end position="27"/>
    </location>
</feature>
<dbReference type="EMBL" id="QYYH01000096">
    <property type="protein sequence ID" value="RJY10703.1"/>
    <property type="molecule type" value="Genomic_DNA"/>
</dbReference>
<dbReference type="RefSeq" id="WP_121854279.1">
    <property type="nucleotide sequence ID" value="NZ_JAKILH010000090.1"/>
</dbReference>
<name>A0A3A6TGZ3_9GAMM</name>
<dbReference type="PIRSF" id="PIRSF034445">
    <property type="entry name" value="CpxP_Spy"/>
    <property type="match status" value="1"/>
</dbReference>
<feature type="chain" id="PRO_5017464604" evidence="6">
    <location>
        <begin position="28"/>
        <end position="163"/>
    </location>
</feature>
<dbReference type="InterPro" id="IPR052211">
    <property type="entry name" value="Cpx_auxiliary_protein"/>
</dbReference>
<dbReference type="PANTHER" id="PTHR38102:SF1">
    <property type="entry name" value="PERIPLASMIC CHAPERONE SPY"/>
    <property type="match status" value="1"/>
</dbReference>
<evidence type="ECO:0000256" key="6">
    <source>
        <dbReference type="SAM" id="SignalP"/>
    </source>
</evidence>
<evidence type="ECO:0000256" key="3">
    <source>
        <dbReference type="ARBA" id="ARBA00022729"/>
    </source>
</evidence>
<protein>
    <submittedName>
        <fullName evidence="7">Periplasmic heavy metal sensor</fullName>
    </submittedName>
</protein>
<dbReference type="InterPro" id="IPR012899">
    <property type="entry name" value="LTXXQ"/>
</dbReference>
<dbReference type="AlphaFoldDB" id="A0A3A6TGZ3"/>